<keyword evidence="8" id="KW-1185">Reference proteome</keyword>
<sequence length="499" mass="52289">MPQRYVIVAITAVAALWMYIDRVCFATLSEPMKVELLLPLAPEPDEPPGAFQRVVRWFLSDALSDDDLAAAKKMKRKSLGDGAPAGAGELTDAEVTAAKKRKWADTRMSFALGAFFLTYALFQIPMGTLADRYGARRVLALSIAAWSLVTMATGFVLGFAALLGIRLLLGVTEAGAYPAAAGLVKRWAPPSRRGLCSSVVALGGRIGGVIAPWLTALLAVGLVGAALVEWAVTPDAVPPEPGETPTNWRGVFVVYGACGLAVAALFWLVVRDRPPGTEAEADTGRSAAPAELTLVQRIGLLARTRNMWCFGGVQFGVNMGWAFIVTLLPTYLKQEFGTPVETVGPMQTVALAIGACGMICGGAFTDLARARLGPKYGRSVPIVVALSGGALVFFVVPTLPTAWAAVVALGVMAFLVDMHNPSLWSFAQDVGGKNVGAALGWGNMWGNLGAAVSPVLLNAVRQSAGWNAAFLCCGVAFTCAAVCGLVLDATKPVDEPPLA</sequence>
<feature type="transmembrane region" description="Helical" evidence="5">
    <location>
        <begin position="108"/>
        <end position="126"/>
    </location>
</feature>
<comment type="subcellular location">
    <subcellularLocation>
        <location evidence="1">Membrane</location>
        <topology evidence="1">Multi-pass membrane protein</topology>
    </subcellularLocation>
</comment>
<feature type="domain" description="Major facilitator superfamily (MFS) profile" evidence="6">
    <location>
        <begin position="53"/>
        <end position="491"/>
    </location>
</feature>
<name>A0A6M5YJ71_9BACT</name>
<feature type="transmembrane region" description="Helical" evidence="5">
    <location>
        <begin position="209"/>
        <end position="232"/>
    </location>
</feature>
<dbReference type="KEGG" id="ftj:FTUN_1544"/>
<dbReference type="EMBL" id="CP053452">
    <property type="protein sequence ID" value="QJW94025.1"/>
    <property type="molecule type" value="Genomic_DNA"/>
</dbReference>
<organism evidence="7 8">
    <name type="scientific">Frigoriglobus tundricola</name>
    <dbReference type="NCBI Taxonomy" id="2774151"/>
    <lineage>
        <taxon>Bacteria</taxon>
        <taxon>Pseudomonadati</taxon>
        <taxon>Planctomycetota</taxon>
        <taxon>Planctomycetia</taxon>
        <taxon>Gemmatales</taxon>
        <taxon>Gemmataceae</taxon>
        <taxon>Frigoriglobus</taxon>
    </lineage>
</organism>
<protein>
    <recommendedName>
        <fullName evidence="6">Major facilitator superfamily (MFS) profile domain-containing protein</fullName>
    </recommendedName>
</protein>
<evidence type="ECO:0000313" key="8">
    <source>
        <dbReference type="Proteomes" id="UP000503447"/>
    </source>
</evidence>
<gene>
    <name evidence="7" type="ORF">FTUN_1544</name>
</gene>
<feature type="transmembrane region" description="Helical" evidence="5">
    <location>
        <begin position="348"/>
        <end position="370"/>
    </location>
</feature>
<dbReference type="RefSeq" id="WP_171470112.1">
    <property type="nucleotide sequence ID" value="NZ_CP053452.2"/>
</dbReference>
<proteinExistence type="predicted"/>
<dbReference type="GO" id="GO:0016020">
    <property type="term" value="C:membrane"/>
    <property type="evidence" value="ECO:0007669"/>
    <property type="project" value="UniProtKB-SubCell"/>
</dbReference>
<dbReference type="InterPro" id="IPR011701">
    <property type="entry name" value="MFS"/>
</dbReference>
<dbReference type="PANTHER" id="PTHR11662:SF399">
    <property type="entry name" value="FI19708P1-RELATED"/>
    <property type="match status" value="1"/>
</dbReference>
<dbReference type="Proteomes" id="UP000503447">
    <property type="component" value="Chromosome"/>
</dbReference>
<keyword evidence="3 5" id="KW-1133">Transmembrane helix</keyword>
<dbReference type="SUPFAM" id="SSF103473">
    <property type="entry name" value="MFS general substrate transporter"/>
    <property type="match status" value="1"/>
</dbReference>
<evidence type="ECO:0000256" key="5">
    <source>
        <dbReference type="SAM" id="Phobius"/>
    </source>
</evidence>
<dbReference type="PANTHER" id="PTHR11662">
    <property type="entry name" value="SOLUTE CARRIER FAMILY 17"/>
    <property type="match status" value="1"/>
</dbReference>
<evidence type="ECO:0000256" key="1">
    <source>
        <dbReference type="ARBA" id="ARBA00004141"/>
    </source>
</evidence>
<feature type="transmembrane region" description="Helical" evidence="5">
    <location>
        <begin position="138"/>
        <end position="161"/>
    </location>
</feature>
<evidence type="ECO:0000256" key="4">
    <source>
        <dbReference type="ARBA" id="ARBA00023136"/>
    </source>
</evidence>
<evidence type="ECO:0000256" key="3">
    <source>
        <dbReference type="ARBA" id="ARBA00022989"/>
    </source>
</evidence>
<dbReference type="GO" id="GO:0022857">
    <property type="term" value="F:transmembrane transporter activity"/>
    <property type="evidence" value="ECO:0007669"/>
    <property type="project" value="InterPro"/>
</dbReference>
<evidence type="ECO:0000259" key="6">
    <source>
        <dbReference type="PROSITE" id="PS50850"/>
    </source>
</evidence>
<feature type="transmembrane region" description="Helical" evidence="5">
    <location>
        <begin position="464"/>
        <end position="487"/>
    </location>
</feature>
<reference evidence="8" key="1">
    <citation type="submission" date="2020-05" db="EMBL/GenBank/DDBJ databases">
        <title>Frigoriglobus tundricola gen. nov., sp. nov., a psychrotolerant cellulolytic planctomycete of the family Gemmataceae with two divergent copies of 16S rRNA gene.</title>
        <authorList>
            <person name="Kulichevskaya I.S."/>
            <person name="Ivanova A.A."/>
            <person name="Naumoff D.G."/>
            <person name="Beletsky A.V."/>
            <person name="Rijpstra W.I.C."/>
            <person name="Sinninghe Damste J.S."/>
            <person name="Mardanov A.V."/>
            <person name="Ravin N.V."/>
            <person name="Dedysh S.N."/>
        </authorList>
    </citation>
    <scope>NUCLEOTIDE SEQUENCE [LARGE SCALE GENOMIC DNA]</scope>
    <source>
        <strain evidence="8">PL17</strain>
    </source>
</reference>
<dbReference type="Gene3D" id="1.20.1250.20">
    <property type="entry name" value="MFS general substrate transporter like domains"/>
    <property type="match status" value="2"/>
</dbReference>
<dbReference type="InterPro" id="IPR020846">
    <property type="entry name" value="MFS_dom"/>
</dbReference>
<accession>A0A6M5YJ71</accession>
<feature type="transmembrane region" description="Helical" evidence="5">
    <location>
        <begin position="435"/>
        <end position="457"/>
    </location>
</feature>
<evidence type="ECO:0000256" key="2">
    <source>
        <dbReference type="ARBA" id="ARBA00022692"/>
    </source>
</evidence>
<feature type="transmembrane region" description="Helical" evidence="5">
    <location>
        <begin position="252"/>
        <end position="270"/>
    </location>
</feature>
<dbReference type="AlphaFoldDB" id="A0A6M5YJ71"/>
<dbReference type="Pfam" id="PF07690">
    <property type="entry name" value="MFS_1"/>
    <property type="match status" value="1"/>
</dbReference>
<feature type="transmembrane region" description="Helical" evidence="5">
    <location>
        <begin position="382"/>
        <end position="415"/>
    </location>
</feature>
<evidence type="ECO:0000313" key="7">
    <source>
        <dbReference type="EMBL" id="QJW94025.1"/>
    </source>
</evidence>
<dbReference type="InterPro" id="IPR036259">
    <property type="entry name" value="MFS_trans_sf"/>
</dbReference>
<keyword evidence="4 5" id="KW-0472">Membrane</keyword>
<dbReference type="PROSITE" id="PS50850">
    <property type="entry name" value="MFS"/>
    <property type="match status" value="1"/>
</dbReference>
<keyword evidence="2 5" id="KW-0812">Transmembrane</keyword>
<dbReference type="InterPro" id="IPR050382">
    <property type="entry name" value="MFS_Na/Anion_cotransporter"/>
</dbReference>
<feature type="transmembrane region" description="Helical" evidence="5">
    <location>
        <begin position="307"/>
        <end position="328"/>
    </location>
</feature>